<evidence type="ECO:0000313" key="3">
    <source>
        <dbReference type="Proteomes" id="UP001582793"/>
    </source>
</evidence>
<evidence type="ECO:0000313" key="2">
    <source>
        <dbReference type="EMBL" id="MFB6396640.1"/>
    </source>
</evidence>
<dbReference type="RefSeq" id="WP_375736018.1">
    <property type="nucleotide sequence ID" value="NZ_JBCGDC010000100.1"/>
</dbReference>
<keyword evidence="3" id="KW-1185">Reference proteome</keyword>
<keyword evidence="1" id="KW-0812">Transmembrane</keyword>
<keyword evidence="1" id="KW-1133">Transmembrane helix</keyword>
<dbReference type="EMBL" id="JBCGDC010000100">
    <property type="protein sequence ID" value="MFB6396640.1"/>
    <property type="molecule type" value="Genomic_DNA"/>
</dbReference>
<name>A0ABV5CXA4_9ACTN</name>
<sequence>MSRWPVLAPVVAVGLLLSMVGLVRGQRWAYVATCFLVGPFVYCCGVVFAGGRGSFEGTMADSSGTAPVQTLPTSFRVGNTVGPLLIFGAAIAVLVLLFLPPIFRRFHPPPGRPPTTVDA</sequence>
<organism evidence="2 3">
    <name type="scientific">Polymorphospora lycopeni</name>
    <dbReference type="NCBI Taxonomy" id="3140240"/>
    <lineage>
        <taxon>Bacteria</taxon>
        <taxon>Bacillati</taxon>
        <taxon>Actinomycetota</taxon>
        <taxon>Actinomycetes</taxon>
        <taxon>Micromonosporales</taxon>
        <taxon>Micromonosporaceae</taxon>
        <taxon>Polymorphospora</taxon>
    </lineage>
</organism>
<accession>A0ABV5CXA4</accession>
<feature type="transmembrane region" description="Helical" evidence="1">
    <location>
        <begin position="30"/>
        <end position="49"/>
    </location>
</feature>
<gene>
    <name evidence="2" type="ORF">AAFH96_26570</name>
</gene>
<comment type="caution">
    <text evidence="2">The sequence shown here is derived from an EMBL/GenBank/DDBJ whole genome shotgun (WGS) entry which is preliminary data.</text>
</comment>
<protein>
    <submittedName>
        <fullName evidence="2">Uncharacterized protein</fullName>
    </submittedName>
</protein>
<evidence type="ECO:0000256" key="1">
    <source>
        <dbReference type="SAM" id="Phobius"/>
    </source>
</evidence>
<feature type="transmembrane region" description="Helical" evidence="1">
    <location>
        <begin position="6"/>
        <end position="23"/>
    </location>
</feature>
<feature type="transmembrane region" description="Helical" evidence="1">
    <location>
        <begin position="81"/>
        <end position="103"/>
    </location>
</feature>
<dbReference type="Proteomes" id="UP001582793">
    <property type="component" value="Unassembled WGS sequence"/>
</dbReference>
<keyword evidence="1" id="KW-0472">Membrane</keyword>
<proteinExistence type="predicted"/>
<reference evidence="2 3" key="1">
    <citation type="submission" date="2024-04" db="EMBL/GenBank/DDBJ databases">
        <title>Polymorphospora sp. isolated from Baiyangdian Lake in Xiong'an New Area.</title>
        <authorList>
            <person name="Zhang X."/>
            <person name="Liu J."/>
        </authorList>
    </citation>
    <scope>NUCLEOTIDE SEQUENCE [LARGE SCALE GENOMIC DNA]</scope>
    <source>
        <strain evidence="2 3">2-325</strain>
    </source>
</reference>